<feature type="compositionally biased region" description="Low complexity" evidence="1">
    <location>
        <begin position="28"/>
        <end position="48"/>
    </location>
</feature>
<reference evidence="3" key="1">
    <citation type="submission" date="2024-06" db="EMBL/GenBank/DDBJ databases">
        <title>Draft Genome Sequences of Epichloe bromicola Strains Isolated from Elymus ciliaris.</title>
        <authorList>
            <consortium name="Epichloe bromicola genome sequencing consortium"/>
            <person name="Miura A."/>
            <person name="Imano S."/>
            <person name="Ashida A."/>
            <person name="Sato I."/>
            <person name="Chiba S."/>
            <person name="Tanaka A."/>
            <person name="Camagna M."/>
            <person name="Takemoto D."/>
        </authorList>
    </citation>
    <scope>NUCLEOTIDE SEQUENCE [LARGE SCALE GENOMIC DNA]</scope>
    <source>
        <strain evidence="3">DP</strain>
    </source>
</reference>
<evidence type="ECO:0000256" key="1">
    <source>
        <dbReference type="SAM" id="MobiDB-lite"/>
    </source>
</evidence>
<accession>A0ABQ0CPM8</accession>
<feature type="region of interest" description="Disordered" evidence="1">
    <location>
        <begin position="219"/>
        <end position="240"/>
    </location>
</feature>
<dbReference type="Gene3D" id="3.10.129.10">
    <property type="entry name" value="Hotdog Thioesterase"/>
    <property type="match status" value="1"/>
</dbReference>
<proteinExistence type="predicted"/>
<name>A0ABQ0CPM8_9HYPO</name>
<sequence length="359" mass="39540">MLKSMERLANSLPPRPCLCHRPKLPTHRISLSRSLNTSSSSSSSPINDLRSRAPKSISDYLTPMPSHLLTTTISDLLHGLPPSPSPSPSSPTMQTPGRILPQGHHLVYFPIQTAPSKLGPDGADPDHSPGAEYPRRMWAGGEVTFRRGWDEKLVLDGRRWWCREEIGHVEVRGAEPDDKVFVDVWRRYGAGHEGEGEGEGGGARAWDIEERRTLVFMRRSAQPKGSSSGAEKGVARAPRRAVKAPHKPSYSYSVTPSPRHLFYFSALTFNAHAIHLDGLYARSTDGHRDLLVHGPLTLALMLDALRGRVARITYRNYAPLYVNDEMTVCVREAGAGPWDVWVEGPGGGLAVRGAAVMER</sequence>
<keyword evidence="3" id="KW-1185">Reference proteome</keyword>
<dbReference type="EMBL" id="BAAFGZ010000126">
    <property type="protein sequence ID" value="GAB0135401.1"/>
    <property type="molecule type" value="Genomic_DNA"/>
</dbReference>
<feature type="region of interest" description="Disordered" evidence="1">
    <location>
        <begin position="75"/>
        <end position="99"/>
    </location>
</feature>
<dbReference type="SUPFAM" id="SSF54637">
    <property type="entry name" value="Thioesterase/thiol ester dehydrase-isomerase"/>
    <property type="match status" value="1"/>
</dbReference>
<dbReference type="InterPro" id="IPR052741">
    <property type="entry name" value="Mitochondrial_HTD2"/>
</dbReference>
<dbReference type="InterPro" id="IPR029069">
    <property type="entry name" value="HotDog_dom_sf"/>
</dbReference>
<dbReference type="Proteomes" id="UP001562357">
    <property type="component" value="Unassembled WGS sequence"/>
</dbReference>
<feature type="region of interest" description="Disordered" evidence="1">
    <location>
        <begin position="113"/>
        <end position="134"/>
    </location>
</feature>
<dbReference type="PANTHER" id="PTHR28152:SF1">
    <property type="entry name" value="HYDROXYACYL-THIOESTER DEHYDRATASE TYPE 2, MITOCHONDRIAL"/>
    <property type="match status" value="1"/>
</dbReference>
<evidence type="ECO:0008006" key="4">
    <source>
        <dbReference type="Google" id="ProtNLM"/>
    </source>
</evidence>
<evidence type="ECO:0000313" key="2">
    <source>
        <dbReference type="EMBL" id="GAB0135401.1"/>
    </source>
</evidence>
<comment type="caution">
    <text evidence="2">The sequence shown here is derived from an EMBL/GenBank/DDBJ whole genome shotgun (WGS) entry which is preliminary data.</text>
</comment>
<feature type="compositionally biased region" description="Basic and acidic residues" evidence="1">
    <location>
        <begin position="124"/>
        <end position="134"/>
    </location>
</feature>
<dbReference type="PANTHER" id="PTHR28152">
    <property type="entry name" value="HYDROXYACYL-THIOESTER DEHYDRATASE TYPE 2, MITOCHONDRIAL"/>
    <property type="match status" value="1"/>
</dbReference>
<organism evidence="2 3">
    <name type="scientific">Epichloe bromicola</name>
    <dbReference type="NCBI Taxonomy" id="79588"/>
    <lineage>
        <taxon>Eukaryota</taxon>
        <taxon>Fungi</taxon>
        <taxon>Dikarya</taxon>
        <taxon>Ascomycota</taxon>
        <taxon>Pezizomycotina</taxon>
        <taxon>Sordariomycetes</taxon>
        <taxon>Hypocreomycetidae</taxon>
        <taxon>Hypocreales</taxon>
        <taxon>Clavicipitaceae</taxon>
        <taxon>Epichloe</taxon>
    </lineage>
</organism>
<feature type="region of interest" description="Disordered" evidence="1">
    <location>
        <begin position="1"/>
        <end position="51"/>
    </location>
</feature>
<evidence type="ECO:0000313" key="3">
    <source>
        <dbReference type="Proteomes" id="UP001562357"/>
    </source>
</evidence>
<gene>
    <name evidence="2" type="primary">g3741</name>
    <name evidence="2" type="ORF">EsDP_00003741</name>
</gene>
<protein>
    <recommendedName>
        <fullName evidence="4">Hydroxyacyl-thioester dehydratase type 2, mitochondrial</fullName>
    </recommendedName>
</protein>